<dbReference type="InterPro" id="IPR035986">
    <property type="entry name" value="PKD_dom_sf"/>
</dbReference>
<gene>
    <name evidence="2" type="ORF">S01H1_80682</name>
</gene>
<sequence>GKNTIHSYKYPGKYNVTLVVTSSEGNEYRESIIVEANPEVIKNKNEEKQDLVLFYFGIFIIFLMTALILTIILFRDKINYLLLKNLVKISKKKKIYYYRRKNTNIRDLDMEFENNKFIFSNPEIKTRDINTLYGFEDDIEKKVDELIFLKTGEKINP</sequence>
<dbReference type="SUPFAM" id="SSF49299">
    <property type="entry name" value="PKD domain"/>
    <property type="match status" value="1"/>
</dbReference>
<keyword evidence="1" id="KW-0472">Membrane</keyword>
<comment type="caution">
    <text evidence="2">The sequence shown here is derived from an EMBL/GenBank/DDBJ whole genome shotgun (WGS) entry which is preliminary data.</text>
</comment>
<feature type="non-terminal residue" evidence="2">
    <location>
        <position position="1"/>
    </location>
</feature>
<feature type="transmembrane region" description="Helical" evidence="1">
    <location>
        <begin position="52"/>
        <end position="74"/>
    </location>
</feature>
<dbReference type="EMBL" id="BARS01054507">
    <property type="protein sequence ID" value="GAG49384.1"/>
    <property type="molecule type" value="Genomic_DNA"/>
</dbReference>
<evidence type="ECO:0000256" key="1">
    <source>
        <dbReference type="SAM" id="Phobius"/>
    </source>
</evidence>
<reference evidence="2" key="1">
    <citation type="journal article" date="2014" name="Front. Microbiol.">
        <title>High frequency of phylogenetically diverse reductive dehalogenase-homologous genes in deep subseafloor sedimentary metagenomes.</title>
        <authorList>
            <person name="Kawai M."/>
            <person name="Futagami T."/>
            <person name="Toyoda A."/>
            <person name="Takaki Y."/>
            <person name="Nishi S."/>
            <person name="Hori S."/>
            <person name="Arai W."/>
            <person name="Tsubouchi T."/>
            <person name="Morono Y."/>
            <person name="Uchiyama I."/>
            <person name="Ito T."/>
            <person name="Fujiyama A."/>
            <person name="Inagaki F."/>
            <person name="Takami H."/>
        </authorList>
    </citation>
    <scope>NUCLEOTIDE SEQUENCE</scope>
    <source>
        <strain evidence="2">Expedition CK06-06</strain>
    </source>
</reference>
<dbReference type="AlphaFoldDB" id="X0Y0P4"/>
<keyword evidence="1" id="KW-0812">Transmembrane</keyword>
<protein>
    <recommendedName>
        <fullName evidence="3">PKD domain-containing protein</fullName>
    </recommendedName>
</protein>
<evidence type="ECO:0008006" key="3">
    <source>
        <dbReference type="Google" id="ProtNLM"/>
    </source>
</evidence>
<accession>X0Y0P4</accession>
<proteinExistence type="predicted"/>
<name>X0Y0P4_9ZZZZ</name>
<keyword evidence="1" id="KW-1133">Transmembrane helix</keyword>
<evidence type="ECO:0000313" key="2">
    <source>
        <dbReference type="EMBL" id="GAG49384.1"/>
    </source>
</evidence>
<organism evidence="2">
    <name type="scientific">marine sediment metagenome</name>
    <dbReference type="NCBI Taxonomy" id="412755"/>
    <lineage>
        <taxon>unclassified sequences</taxon>
        <taxon>metagenomes</taxon>
        <taxon>ecological metagenomes</taxon>
    </lineage>
</organism>